<dbReference type="SUPFAM" id="SSF46955">
    <property type="entry name" value="Putative DNA-binding domain"/>
    <property type="match status" value="1"/>
</dbReference>
<feature type="compositionally biased region" description="Basic and acidic residues" evidence="4">
    <location>
        <begin position="195"/>
        <end position="205"/>
    </location>
</feature>
<reference evidence="5" key="1">
    <citation type="journal article" date="2020" name="Stud. Mycol.">
        <title>101 Dothideomycetes genomes: a test case for predicting lifestyles and emergence of pathogens.</title>
        <authorList>
            <person name="Haridas S."/>
            <person name="Albert R."/>
            <person name="Binder M."/>
            <person name="Bloem J."/>
            <person name="Labutti K."/>
            <person name="Salamov A."/>
            <person name="Andreopoulos B."/>
            <person name="Baker S."/>
            <person name="Barry K."/>
            <person name="Bills G."/>
            <person name="Bluhm B."/>
            <person name="Cannon C."/>
            <person name="Castanera R."/>
            <person name="Culley D."/>
            <person name="Daum C."/>
            <person name="Ezra D."/>
            <person name="Gonzalez J."/>
            <person name="Henrissat B."/>
            <person name="Kuo A."/>
            <person name="Liang C."/>
            <person name="Lipzen A."/>
            <person name="Lutzoni F."/>
            <person name="Magnuson J."/>
            <person name="Mondo S."/>
            <person name="Nolan M."/>
            <person name="Ohm R."/>
            <person name="Pangilinan J."/>
            <person name="Park H.-J."/>
            <person name="Ramirez L."/>
            <person name="Alfaro M."/>
            <person name="Sun H."/>
            <person name="Tritt A."/>
            <person name="Yoshinaga Y."/>
            <person name="Zwiers L.-H."/>
            <person name="Turgeon B."/>
            <person name="Goodwin S."/>
            <person name="Spatafora J."/>
            <person name="Crous P."/>
            <person name="Grigoriev I."/>
        </authorList>
    </citation>
    <scope>NUCLEOTIDE SEQUENCE</scope>
    <source>
        <strain evidence="5">CBS 113818</strain>
    </source>
</reference>
<dbReference type="AlphaFoldDB" id="A0A6A6ZQZ2"/>
<accession>A0A6A6ZQZ2</accession>
<evidence type="ECO:0008006" key="7">
    <source>
        <dbReference type="Google" id="ProtNLM"/>
    </source>
</evidence>
<dbReference type="InterPro" id="IPR037129">
    <property type="entry name" value="XPA_sf"/>
</dbReference>
<evidence type="ECO:0000256" key="1">
    <source>
        <dbReference type="ARBA" id="ARBA00004123"/>
    </source>
</evidence>
<evidence type="ECO:0000256" key="3">
    <source>
        <dbReference type="ARBA" id="ARBA00023242"/>
    </source>
</evidence>
<feature type="region of interest" description="Disordered" evidence="4">
    <location>
        <begin position="178"/>
        <end position="247"/>
    </location>
</feature>
<evidence type="ECO:0000256" key="4">
    <source>
        <dbReference type="SAM" id="MobiDB-lite"/>
    </source>
</evidence>
<feature type="compositionally biased region" description="Basic residues" evidence="4">
    <location>
        <begin position="28"/>
        <end position="42"/>
    </location>
</feature>
<dbReference type="EMBL" id="MU006232">
    <property type="protein sequence ID" value="KAF2823482.1"/>
    <property type="molecule type" value="Genomic_DNA"/>
</dbReference>
<proteinExistence type="predicted"/>
<evidence type="ECO:0000313" key="6">
    <source>
        <dbReference type="Proteomes" id="UP000799424"/>
    </source>
</evidence>
<gene>
    <name evidence="5" type="ORF">CC86DRAFT_372431</name>
</gene>
<dbReference type="OrthoDB" id="3799195at2759"/>
<organism evidence="5 6">
    <name type="scientific">Ophiobolus disseminans</name>
    <dbReference type="NCBI Taxonomy" id="1469910"/>
    <lineage>
        <taxon>Eukaryota</taxon>
        <taxon>Fungi</taxon>
        <taxon>Dikarya</taxon>
        <taxon>Ascomycota</taxon>
        <taxon>Pezizomycotina</taxon>
        <taxon>Dothideomycetes</taxon>
        <taxon>Pleosporomycetidae</taxon>
        <taxon>Pleosporales</taxon>
        <taxon>Pleosporineae</taxon>
        <taxon>Phaeosphaeriaceae</taxon>
        <taxon>Ophiobolus</taxon>
    </lineage>
</organism>
<feature type="compositionally biased region" description="Basic and acidic residues" evidence="4">
    <location>
        <begin position="59"/>
        <end position="81"/>
    </location>
</feature>
<dbReference type="CDD" id="cd21075">
    <property type="entry name" value="DBD_XPA-like"/>
    <property type="match status" value="2"/>
</dbReference>
<dbReference type="Gene3D" id="3.90.530.10">
    <property type="entry name" value="XPA C-terminal domain"/>
    <property type="match status" value="2"/>
</dbReference>
<evidence type="ECO:0000256" key="2">
    <source>
        <dbReference type="ARBA" id="ARBA00022833"/>
    </source>
</evidence>
<comment type="subcellular location">
    <subcellularLocation>
        <location evidence="1">Nucleus</location>
    </subcellularLocation>
</comment>
<keyword evidence="6" id="KW-1185">Reference proteome</keyword>
<protein>
    <recommendedName>
        <fullName evidence="7">XPA C-terminal domain-containing protein</fullName>
    </recommendedName>
</protein>
<dbReference type="GO" id="GO:0005634">
    <property type="term" value="C:nucleus"/>
    <property type="evidence" value="ECO:0007669"/>
    <property type="project" value="UniProtKB-SubCell"/>
</dbReference>
<dbReference type="Proteomes" id="UP000799424">
    <property type="component" value="Unassembled WGS sequence"/>
</dbReference>
<keyword evidence="2" id="KW-0862">Zinc</keyword>
<name>A0A6A6ZQZ2_9PLEO</name>
<feature type="compositionally biased region" description="Basic and acidic residues" evidence="4">
    <location>
        <begin position="178"/>
        <end position="188"/>
    </location>
</feature>
<keyword evidence="3" id="KW-0539">Nucleus</keyword>
<feature type="region of interest" description="Disordered" evidence="4">
    <location>
        <begin position="1"/>
        <end position="81"/>
    </location>
</feature>
<dbReference type="InterPro" id="IPR009061">
    <property type="entry name" value="DNA-bd_dom_put_sf"/>
</dbReference>
<sequence>MSSRRSGRAKAPVKYTSDSEGSDFGEKKGKRGATKATPKKRTKAEQEPAAEAPKKRTKKDPETLAAEHKEKAEIQEAKAEKASHKKAWDAWLEMSDASGALLDEEPSKDVSITQTDANKKYGVKKEDLIALKHFEKRNPVYNNTIKLYLEEDVRKLGFRKYGILAGVNDDEDAVKMGEEMWAEEHKDDPEEEEKPETPAKAEKKTKAPKAKTPKQKWTAYIDSHAFSGDNLSEEPEKGINQSDSKTKYGLQPKELAVLAYFPKPNPKYNNTTKLFKEDQVQELAWRKAAWVGGVDEEDEEKLLAKGQELYEAEKEDEDMEG</sequence>
<evidence type="ECO:0000313" key="5">
    <source>
        <dbReference type="EMBL" id="KAF2823482.1"/>
    </source>
</evidence>